<feature type="coiled-coil region" evidence="7">
    <location>
        <begin position="181"/>
        <end position="208"/>
    </location>
</feature>
<organism evidence="12 13">
    <name type="scientific">Pinctada imbricata</name>
    <name type="common">Atlantic pearl-oyster</name>
    <name type="synonym">Pinctada martensii</name>
    <dbReference type="NCBI Taxonomy" id="66713"/>
    <lineage>
        <taxon>Eukaryota</taxon>
        <taxon>Metazoa</taxon>
        <taxon>Spiralia</taxon>
        <taxon>Lophotrochozoa</taxon>
        <taxon>Mollusca</taxon>
        <taxon>Bivalvia</taxon>
        <taxon>Autobranchia</taxon>
        <taxon>Pteriomorphia</taxon>
        <taxon>Pterioida</taxon>
        <taxon>Pterioidea</taxon>
        <taxon>Pteriidae</taxon>
        <taxon>Pinctada</taxon>
    </lineage>
</organism>
<accession>A0AA88XZ68</accession>
<keyword evidence="7" id="KW-0175">Coiled coil</keyword>
<evidence type="ECO:0000256" key="3">
    <source>
        <dbReference type="ARBA" id="ARBA00006128"/>
    </source>
</evidence>
<dbReference type="Pfam" id="PF23138">
    <property type="entry name" value="CTLH_Armc9"/>
    <property type="match status" value="1"/>
</dbReference>
<feature type="repeat" description="WD" evidence="6">
    <location>
        <begin position="448"/>
        <end position="480"/>
    </location>
</feature>
<feature type="transmembrane region" description="Helical" evidence="9">
    <location>
        <begin position="154"/>
        <end position="174"/>
    </location>
</feature>
<dbReference type="PROSITE" id="PS50294">
    <property type="entry name" value="WD_REPEATS_REGION"/>
    <property type="match status" value="1"/>
</dbReference>
<evidence type="ECO:0000256" key="8">
    <source>
        <dbReference type="SAM" id="MobiDB-lite"/>
    </source>
</evidence>
<comment type="caution">
    <text evidence="12">The sequence shown here is derived from an EMBL/GenBank/DDBJ whole genome shotgun (WGS) entry which is preliminary data.</text>
</comment>
<dbReference type="InterPro" id="IPR024977">
    <property type="entry name" value="Apc4-like_WD40_dom"/>
</dbReference>
<dbReference type="Proteomes" id="UP001186944">
    <property type="component" value="Unassembled WGS sequence"/>
</dbReference>
<evidence type="ECO:0000256" key="7">
    <source>
        <dbReference type="SAM" id="Coils"/>
    </source>
</evidence>
<keyword evidence="9" id="KW-0812">Transmembrane</keyword>
<dbReference type="Pfam" id="PF12894">
    <property type="entry name" value="ANAPC4_WD40"/>
    <property type="match status" value="1"/>
</dbReference>
<dbReference type="InterPro" id="IPR015943">
    <property type="entry name" value="WD40/YVTN_repeat-like_dom_sf"/>
</dbReference>
<feature type="domain" description="Anaphase-promoting complex subunit 4-like WD40" evidence="10">
    <location>
        <begin position="602"/>
        <end position="653"/>
    </location>
</feature>
<dbReference type="GO" id="GO:0031901">
    <property type="term" value="C:early endosome membrane"/>
    <property type="evidence" value="ECO:0007669"/>
    <property type="project" value="UniProtKB-SubCell"/>
</dbReference>
<name>A0AA88XZ68_PINIB</name>
<keyword evidence="13" id="KW-1185">Reference proteome</keyword>
<feature type="compositionally biased region" description="Polar residues" evidence="8">
    <location>
        <begin position="334"/>
        <end position="360"/>
    </location>
</feature>
<dbReference type="SUPFAM" id="SSF50978">
    <property type="entry name" value="WD40 repeat-like"/>
    <property type="match status" value="1"/>
</dbReference>
<keyword evidence="9" id="KW-0472">Membrane</keyword>
<evidence type="ECO:0000259" key="11">
    <source>
        <dbReference type="Pfam" id="PF23138"/>
    </source>
</evidence>
<dbReference type="EMBL" id="VSWD01000008">
    <property type="protein sequence ID" value="KAK3094729.1"/>
    <property type="molecule type" value="Genomic_DNA"/>
</dbReference>
<keyword evidence="5" id="KW-0967">Endosome</keyword>
<evidence type="ECO:0000259" key="10">
    <source>
        <dbReference type="Pfam" id="PF12894"/>
    </source>
</evidence>
<comment type="similarity">
    <text evidence="3">Belongs to the WD repeat WDR91 family.</text>
</comment>
<keyword evidence="9" id="KW-1133">Transmembrane helix</keyword>
<feature type="compositionally biased region" description="Polar residues" evidence="8">
    <location>
        <begin position="302"/>
        <end position="326"/>
    </location>
</feature>
<dbReference type="InterPro" id="IPR056327">
    <property type="entry name" value="ARMC9_CTLH-like_dom"/>
</dbReference>
<feature type="compositionally biased region" description="Polar residues" evidence="8">
    <location>
        <begin position="378"/>
        <end position="394"/>
    </location>
</feature>
<dbReference type="Pfam" id="PF00400">
    <property type="entry name" value="WD40"/>
    <property type="match status" value="2"/>
</dbReference>
<evidence type="ECO:0000313" key="13">
    <source>
        <dbReference type="Proteomes" id="UP001186944"/>
    </source>
</evidence>
<evidence type="ECO:0000256" key="6">
    <source>
        <dbReference type="PROSITE-ProRule" id="PRU00221"/>
    </source>
</evidence>
<feature type="compositionally biased region" description="Polar residues" evidence="8">
    <location>
        <begin position="267"/>
        <end position="280"/>
    </location>
</feature>
<dbReference type="GO" id="GO:0031902">
    <property type="term" value="C:late endosome membrane"/>
    <property type="evidence" value="ECO:0007669"/>
    <property type="project" value="UniProtKB-SubCell"/>
</dbReference>
<feature type="repeat" description="WD" evidence="6">
    <location>
        <begin position="605"/>
        <end position="639"/>
    </location>
</feature>
<gene>
    <name evidence="12" type="ORF">FSP39_005505</name>
</gene>
<dbReference type="GO" id="GO:0051898">
    <property type="term" value="P:negative regulation of phosphatidylinositol 3-kinase/protein kinase B signal transduction"/>
    <property type="evidence" value="ECO:0007669"/>
    <property type="project" value="InterPro"/>
</dbReference>
<dbReference type="InterPro" id="IPR036322">
    <property type="entry name" value="WD40_repeat_dom_sf"/>
</dbReference>
<dbReference type="SMART" id="SM00320">
    <property type="entry name" value="WD40"/>
    <property type="match status" value="5"/>
</dbReference>
<dbReference type="Gene3D" id="2.130.10.10">
    <property type="entry name" value="YVTN repeat-like/Quinoprotein amine dehydrogenase"/>
    <property type="match status" value="2"/>
</dbReference>
<feature type="domain" description="ARMC9 CTLH-like" evidence="11">
    <location>
        <begin position="48"/>
        <end position="168"/>
    </location>
</feature>
<evidence type="ECO:0000256" key="1">
    <source>
        <dbReference type="ARBA" id="ARBA00004220"/>
    </source>
</evidence>
<sequence length="782" mass="87595">MASATEKVDDFVKDYLLFRGCTSTLKSFENELKIDKDKALRPDKILEQLQMCISAYELSMLRDYWAFLNGRLFSRLEQRYMPSVRKLEIGLLKYYVVNATQNNRQDRVLDFFDKMTPELQHQSEFKDWFAYPFIRNPEENSNYMMYFSKGWQDTFFLSLFNFLSVIIQAMHILFSPSLLNFDIDHKRMKNLQEENELLKQQLIAVNRKPESASRSVTLDSEPIQRGANSMELVYDFSEIADEEVAVQKQQKSGRKFPFSGSPLLGKKNTNQSGQSKSESAFKNKPPGKQMTSNRSVPKGSPVSLQQRQTKSSTGMKGPSSLQTSATDNDKKTEISQSYPSKIMSANETASQSAGKDSTLSQRHKSTDDYLKERKQLLENSASKRYSESDVSSPRSTPPLHRAQTVPGDKVVPKGAKVELTQFPIPETTHGDTEKEAGCPFIMLSQEEYNEHRSAISYCRFSNTGQYVASVDIDGVVKVWSWSPQPATAATVMSKSAFLSLEWASKADRWLLLGNRSGNIRLFDVKEMKSFYEATADTSFPRIVSLCSTTVGGSFVCSATVNRARSGSSSGPTSPGLGRVGKLTVWDLRTMTQTKQLPVEPGPVAINCLSYNHNGQLLLTGAADGQIRIYDMQQHKCISQWEAHHGEIHSVQFSADETTCHSLGADEKFHQWSIHTPGQMLELPIHQGASLPFLNGSLVSNKEVPRGKLFSFDAEGQYILTCDKNKGILYRKADQPLGLANVMEIQGHKSNITTVDWSPGIDTRVCLTGAMDGKIKLTTLLPS</sequence>
<dbReference type="InterPro" id="IPR039724">
    <property type="entry name" value="WDR91"/>
</dbReference>
<dbReference type="PANTHER" id="PTHR13083">
    <property type="entry name" value="WD REPEAT-CONTAINING PROTEIN 91"/>
    <property type="match status" value="1"/>
</dbReference>
<dbReference type="PROSITE" id="PS50082">
    <property type="entry name" value="WD_REPEATS_2"/>
    <property type="match status" value="2"/>
</dbReference>
<reference evidence="12" key="1">
    <citation type="submission" date="2019-08" db="EMBL/GenBank/DDBJ databases">
        <title>The improved chromosome-level genome for the pearl oyster Pinctada fucata martensii using PacBio sequencing and Hi-C.</title>
        <authorList>
            <person name="Zheng Z."/>
        </authorList>
    </citation>
    <scope>NUCLEOTIDE SEQUENCE</scope>
    <source>
        <strain evidence="12">ZZ-2019</strain>
        <tissue evidence="12">Adductor muscle</tissue>
    </source>
</reference>
<dbReference type="InterPro" id="IPR001680">
    <property type="entry name" value="WD40_rpt"/>
</dbReference>
<evidence type="ECO:0000256" key="5">
    <source>
        <dbReference type="ARBA" id="ARBA00022753"/>
    </source>
</evidence>
<dbReference type="GO" id="GO:0141039">
    <property type="term" value="F:phosphatidylinositol 3-kinase inhibitor activity"/>
    <property type="evidence" value="ECO:0007669"/>
    <property type="project" value="InterPro"/>
</dbReference>
<comment type="subcellular location">
    <subcellularLocation>
        <location evidence="1">Early endosome membrane</location>
        <topology evidence="1">Peripheral membrane protein</topology>
    </subcellularLocation>
    <subcellularLocation>
        <location evidence="2">Late endosome membrane</location>
    </subcellularLocation>
</comment>
<feature type="region of interest" description="Disordered" evidence="8">
    <location>
        <begin position="248"/>
        <end position="366"/>
    </location>
</feature>
<evidence type="ECO:0000313" key="12">
    <source>
        <dbReference type="EMBL" id="KAK3094729.1"/>
    </source>
</evidence>
<evidence type="ECO:0000256" key="9">
    <source>
        <dbReference type="SAM" id="Phobius"/>
    </source>
</evidence>
<keyword evidence="6" id="KW-0853">WD repeat</keyword>
<dbReference type="GO" id="GO:0045022">
    <property type="term" value="P:early endosome to late endosome transport"/>
    <property type="evidence" value="ECO:0007669"/>
    <property type="project" value="InterPro"/>
</dbReference>
<feature type="region of interest" description="Disordered" evidence="8">
    <location>
        <begin position="378"/>
        <end position="414"/>
    </location>
</feature>
<dbReference type="PANTHER" id="PTHR13083:SF3">
    <property type="entry name" value="WD REPEAT-CONTAINING PROTEIN 91"/>
    <property type="match status" value="1"/>
</dbReference>
<evidence type="ECO:0000256" key="2">
    <source>
        <dbReference type="ARBA" id="ARBA00004414"/>
    </source>
</evidence>
<proteinExistence type="inferred from homology"/>
<dbReference type="AlphaFoldDB" id="A0AA88XZ68"/>
<protein>
    <recommendedName>
        <fullName evidence="4">WD repeat-containing protein 91</fullName>
    </recommendedName>
</protein>
<evidence type="ECO:0000256" key="4">
    <source>
        <dbReference type="ARBA" id="ARBA00021116"/>
    </source>
</evidence>